<organism evidence="6 7">
    <name type="scientific">Petrolisthes cinctipes</name>
    <name type="common">Flat porcelain crab</name>
    <dbReference type="NCBI Taxonomy" id="88211"/>
    <lineage>
        <taxon>Eukaryota</taxon>
        <taxon>Metazoa</taxon>
        <taxon>Ecdysozoa</taxon>
        <taxon>Arthropoda</taxon>
        <taxon>Crustacea</taxon>
        <taxon>Multicrustacea</taxon>
        <taxon>Malacostraca</taxon>
        <taxon>Eumalacostraca</taxon>
        <taxon>Eucarida</taxon>
        <taxon>Decapoda</taxon>
        <taxon>Pleocyemata</taxon>
        <taxon>Anomura</taxon>
        <taxon>Galatheoidea</taxon>
        <taxon>Porcellanidae</taxon>
        <taxon>Petrolisthes</taxon>
    </lineage>
</organism>
<dbReference type="EMBL" id="JAWQEG010004723">
    <property type="protein sequence ID" value="KAK3860461.1"/>
    <property type="molecule type" value="Genomic_DNA"/>
</dbReference>
<evidence type="ECO:0000313" key="7">
    <source>
        <dbReference type="Proteomes" id="UP001286313"/>
    </source>
</evidence>
<reference evidence="6" key="1">
    <citation type="submission" date="2023-10" db="EMBL/GenBank/DDBJ databases">
        <title>Genome assemblies of two species of porcelain crab, Petrolisthes cinctipes and Petrolisthes manimaculis (Anomura: Porcellanidae).</title>
        <authorList>
            <person name="Angst P."/>
        </authorList>
    </citation>
    <scope>NUCLEOTIDE SEQUENCE</scope>
    <source>
        <strain evidence="6">PB745_01</strain>
        <tissue evidence="6">Gill</tissue>
    </source>
</reference>
<dbReference type="Pfam" id="PF03024">
    <property type="entry name" value="Folate_rec"/>
    <property type="match status" value="1"/>
</dbReference>
<feature type="chain" id="PRO_5041958208" description="Folate receptor-like domain-containing protein" evidence="4">
    <location>
        <begin position="28"/>
        <end position="273"/>
    </location>
</feature>
<comment type="caution">
    <text evidence="6">The sequence shown here is derived from an EMBL/GenBank/DDBJ whole genome shotgun (WGS) entry which is preliminary data.</text>
</comment>
<dbReference type="Proteomes" id="UP001286313">
    <property type="component" value="Unassembled WGS sequence"/>
</dbReference>
<dbReference type="PANTHER" id="PTHR10517:SF14">
    <property type="entry name" value="FOLATE RECEPTOR 1-RELATED"/>
    <property type="match status" value="1"/>
</dbReference>
<dbReference type="InterPro" id="IPR018143">
    <property type="entry name" value="Folate_rcpt-like"/>
</dbReference>
<accession>A0AAE1ESA6</accession>
<dbReference type="InterPro" id="IPR004269">
    <property type="entry name" value="Folate_rcpt"/>
</dbReference>
<proteinExistence type="inferred from homology"/>
<evidence type="ECO:0000256" key="4">
    <source>
        <dbReference type="SAM" id="SignalP"/>
    </source>
</evidence>
<dbReference type="AlphaFoldDB" id="A0AAE1ESA6"/>
<feature type="domain" description="Folate receptor-like" evidence="5">
    <location>
        <begin position="36"/>
        <end position="217"/>
    </location>
</feature>
<evidence type="ECO:0000256" key="3">
    <source>
        <dbReference type="ARBA" id="ARBA00023157"/>
    </source>
</evidence>
<dbReference type="GO" id="GO:0009897">
    <property type="term" value="C:external side of plasma membrane"/>
    <property type="evidence" value="ECO:0007669"/>
    <property type="project" value="TreeGrafter"/>
</dbReference>
<keyword evidence="2 4" id="KW-0732">Signal</keyword>
<dbReference type="PANTHER" id="PTHR10517">
    <property type="entry name" value="FOLATE RECEPTOR"/>
    <property type="match status" value="1"/>
</dbReference>
<name>A0AAE1ESA6_PETCI</name>
<sequence>MCQYDVRRLFRMRLYVTIIMMVMMVSAQDLDDLLNTCIDSKHHKLKPGPESTLFEQCMPWKERSCCTDEVAEIIHTSSPYNFNFDHCNQKMSDKCRRHFMQDHCFYECSPNVGPWVVKENRSWRKERFYQVPLCWNDCQDWFNDCSTDLTCTDNWSINFNWKNTTVGCHGGAKTCRKNYCPSQSTCLTFKQIYKTAENFCEKVWDGSWKYSTDKMCLQLWFNGSTGNPNDVVTQHYAQQIISTASVTTPHSPPIIMVPNPVYFSEKKLQNQDL</sequence>
<evidence type="ECO:0000256" key="1">
    <source>
        <dbReference type="ARBA" id="ARBA00007932"/>
    </source>
</evidence>
<dbReference type="GO" id="GO:0038023">
    <property type="term" value="F:signaling receptor activity"/>
    <property type="evidence" value="ECO:0007669"/>
    <property type="project" value="TreeGrafter"/>
</dbReference>
<evidence type="ECO:0000259" key="5">
    <source>
        <dbReference type="Pfam" id="PF03024"/>
    </source>
</evidence>
<comment type="similarity">
    <text evidence="1">Belongs to the folate receptor family.</text>
</comment>
<evidence type="ECO:0000256" key="2">
    <source>
        <dbReference type="ARBA" id="ARBA00022729"/>
    </source>
</evidence>
<protein>
    <recommendedName>
        <fullName evidence="5">Folate receptor-like domain-containing protein</fullName>
    </recommendedName>
</protein>
<gene>
    <name evidence="6" type="ORF">Pcinc_033488</name>
</gene>
<keyword evidence="7" id="KW-1185">Reference proteome</keyword>
<evidence type="ECO:0000313" key="6">
    <source>
        <dbReference type="EMBL" id="KAK3860461.1"/>
    </source>
</evidence>
<keyword evidence="3" id="KW-1015">Disulfide bond</keyword>
<feature type="signal peptide" evidence="4">
    <location>
        <begin position="1"/>
        <end position="27"/>
    </location>
</feature>